<proteinExistence type="predicted"/>
<organism evidence="2">
    <name type="scientific">Sesamum calycinum</name>
    <dbReference type="NCBI Taxonomy" id="2727403"/>
    <lineage>
        <taxon>Eukaryota</taxon>
        <taxon>Viridiplantae</taxon>
        <taxon>Streptophyta</taxon>
        <taxon>Embryophyta</taxon>
        <taxon>Tracheophyta</taxon>
        <taxon>Spermatophyta</taxon>
        <taxon>Magnoliopsida</taxon>
        <taxon>eudicotyledons</taxon>
        <taxon>Gunneridae</taxon>
        <taxon>Pentapetalae</taxon>
        <taxon>asterids</taxon>
        <taxon>lamiids</taxon>
        <taxon>Lamiales</taxon>
        <taxon>Pedaliaceae</taxon>
        <taxon>Sesamum</taxon>
    </lineage>
</organism>
<accession>A0AAW2P7W1</accession>
<reference evidence="2" key="2">
    <citation type="journal article" date="2024" name="Plant">
        <title>Genomic evolution and insights into agronomic trait innovations of Sesamum species.</title>
        <authorList>
            <person name="Miao H."/>
            <person name="Wang L."/>
            <person name="Qu L."/>
            <person name="Liu H."/>
            <person name="Sun Y."/>
            <person name="Le M."/>
            <person name="Wang Q."/>
            <person name="Wei S."/>
            <person name="Zheng Y."/>
            <person name="Lin W."/>
            <person name="Duan Y."/>
            <person name="Cao H."/>
            <person name="Xiong S."/>
            <person name="Wang X."/>
            <person name="Wei L."/>
            <person name="Li C."/>
            <person name="Ma Q."/>
            <person name="Ju M."/>
            <person name="Zhao R."/>
            <person name="Li G."/>
            <person name="Mu C."/>
            <person name="Tian Q."/>
            <person name="Mei H."/>
            <person name="Zhang T."/>
            <person name="Gao T."/>
            <person name="Zhang H."/>
        </authorList>
    </citation>
    <scope>NUCLEOTIDE SEQUENCE</scope>
    <source>
        <strain evidence="2">KEN8</strain>
    </source>
</reference>
<feature type="region of interest" description="Disordered" evidence="1">
    <location>
        <begin position="234"/>
        <end position="259"/>
    </location>
</feature>
<evidence type="ECO:0000313" key="2">
    <source>
        <dbReference type="EMBL" id="KAL0352027.1"/>
    </source>
</evidence>
<dbReference type="AlphaFoldDB" id="A0AAW2P7W1"/>
<name>A0AAW2P7W1_9LAMI</name>
<evidence type="ECO:0000256" key="1">
    <source>
        <dbReference type="SAM" id="MobiDB-lite"/>
    </source>
</evidence>
<dbReference type="EMBL" id="JACGWM010000009">
    <property type="protein sequence ID" value="KAL0352027.1"/>
    <property type="molecule type" value="Genomic_DNA"/>
</dbReference>
<gene>
    <name evidence="2" type="ORF">Scaly_1591400</name>
</gene>
<reference evidence="2" key="1">
    <citation type="submission" date="2020-06" db="EMBL/GenBank/DDBJ databases">
        <authorList>
            <person name="Li T."/>
            <person name="Hu X."/>
            <person name="Zhang T."/>
            <person name="Song X."/>
            <person name="Zhang H."/>
            <person name="Dai N."/>
            <person name="Sheng W."/>
            <person name="Hou X."/>
            <person name="Wei L."/>
        </authorList>
    </citation>
    <scope>NUCLEOTIDE SEQUENCE</scope>
    <source>
        <strain evidence="2">KEN8</strain>
        <tissue evidence="2">Leaf</tissue>
    </source>
</reference>
<sequence length="310" mass="34788">MNTYGLGAKDAFDAAGPSYFSSSHDGVPDDDHPLWNDCTQSQLGVVAELVDIKTDDHISERIYDRISQWANRIISPDHTLAGDYYSTKKLINDLGLPIEKIDVCKDGCMLYLKDNVNLEYCKFCGNARYKLSQGRDPCRKKSPYAVLSAHHFEIQLGHPVNQMEVFEKVYKKKEDEQWSGDVLEAIEECQRQQNNNEEPAPSSQASVALNEHQLWMSAVGGRKRGRVFSPSSEAHHMIAGPSHPNSSTAPMPSPPQSERDDLCDLVQMIERYTRSVNSDWLNRLVPQPPADPPALDGDNEHVAVEDHNLD</sequence>
<dbReference type="PANTHER" id="PTHR10775">
    <property type="entry name" value="OS08G0208400 PROTEIN"/>
    <property type="match status" value="1"/>
</dbReference>
<feature type="compositionally biased region" description="Basic and acidic residues" evidence="1">
    <location>
        <begin position="298"/>
        <end position="310"/>
    </location>
</feature>
<protein>
    <submittedName>
        <fullName evidence="2">Uncharacterized protein</fullName>
    </submittedName>
</protein>
<feature type="region of interest" description="Disordered" evidence="1">
    <location>
        <begin position="282"/>
        <end position="310"/>
    </location>
</feature>
<dbReference type="PANTHER" id="PTHR10775:SF188">
    <property type="entry name" value="TRANSPOSASE-ASSOCIATED DOMAIN-CONTAINING PROTEIN"/>
    <property type="match status" value="1"/>
</dbReference>
<comment type="caution">
    <text evidence="2">The sequence shown here is derived from an EMBL/GenBank/DDBJ whole genome shotgun (WGS) entry which is preliminary data.</text>
</comment>